<reference evidence="6" key="1">
    <citation type="journal article" date="2021" name="Proc. Natl. Acad. Sci. U.S.A.">
        <title>A Catalog of Tens of Thousands of Viruses from Human Metagenomes Reveals Hidden Associations with Chronic Diseases.</title>
        <authorList>
            <person name="Tisza M.J."/>
            <person name="Buck C.B."/>
        </authorList>
    </citation>
    <scope>NUCLEOTIDE SEQUENCE</scope>
    <source>
        <strain evidence="6">CthL03</strain>
    </source>
</reference>
<feature type="transmembrane region" description="Helical" evidence="5">
    <location>
        <begin position="7"/>
        <end position="26"/>
    </location>
</feature>
<evidence type="ECO:0000256" key="2">
    <source>
        <dbReference type="ARBA" id="ARBA00022692"/>
    </source>
</evidence>
<organism evidence="6">
    <name type="scientific">Siphoviridae sp. cthL03</name>
    <dbReference type="NCBI Taxonomy" id="2825615"/>
    <lineage>
        <taxon>Viruses</taxon>
        <taxon>Duplodnaviria</taxon>
        <taxon>Heunggongvirae</taxon>
        <taxon>Uroviricota</taxon>
        <taxon>Caudoviricetes</taxon>
    </lineage>
</organism>
<keyword evidence="3 5" id="KW-1133">Transmembrane helix</keyword>
<evidence type="ECO:0000313" key="6">
    <source>
        <dbReference type="EMBL" id="DAE05603.1"/>
    </source>
</evidence>
<sequence>MDKFITGFQYVISCIGAFLGWFLGGVDGFMTALIWFVVVDYLTGVMLAIIEKKLSSKVGFKGIFKKVLIFCLVGISNILDTYIIKTGSAIRLAVISFYIYNEGVSILENISVIGLPVPQKLKDVLEQVGNHDKKEE</sequence>
<dbReference type="InterPro" id="IPR006480">
    <property type="entry name" value="Phage_holin_4_1"/>
</dbReference>
<dbReference type="Pfam" id="PF05105">
    <property type="entry name" value="Phage_holin_4_1"/>
    <property type="match status" value="1"/>
</dbReference>
<accession>A0A8S5PGN1</accession>
<evidence type="ECO:0000256" key="3">
    <source>
        <dbReference type="ARBA" id="ARBA00022989"/>
    </source>
</evidence>
<evidence type="ECO:0000256" key="5">
    <source>
        <dbReference type="SAM" id="Phobius"/>
    </source>
</evidence>
<comment type="subcellular location">
    <subcellularLocation>
        <location evidence="1">Host membrane</location>
        <topology evidence="1">Multi-pass membrane protein</topology>
    </subcellularLocation>
</comment>
<dbReference type="EMBL" id="BK015413">
    <property type="protein sequence ID" value="DAE05603.1"/>
    <property type="molecule type" value="Genomic_DNA"/>
</dbReference>
<proteinExistence type="predicted"/>
<feature type="transmembrane region" description="Helical" evidence="5">
    <location>
        <begin position="63"/>
        <end position="84"/>
    </location>
</feature>
<protein>
    <submittedName>
        <fullName evidence="6">Holin</fullName>
    </submittedName>
</protein>
<keyword evidence="2 5" id="KW-0812">Transmembrane</keyword>
<dbReference type="GO" id="GO:0033644">
    <property type="term" value="C:host cell membrane"/>
    <property type="evidence" value="ECO:0007669"/>
    <property type="project" value="UniProtKB-SubCell"/>
</dbReference>
<dbReference type="NCBIfam" id="TIGR01593">
    <property type="entry name" value="holin_tox_secr"/>
    <property type="match status" value="1"/>
</dbReference>
<feature type="transmembrane region" description="Helical" evidence="5">
    <location>
        <begin position="32"/>
        <end position="51"/>
    </location>
</feature>
<evidence type="ECO:0000256" key="1">
    <source>
        <dbReference type="ARBA" id="ARBA00004301"/>
    </source>
</evidence>
<evidence type="ECO:0000256" key="4">
    <source>
        <dbReference type="ARBA" id="ARBA00023136"/>
    </source>
</evidence>
<name>A0A8S5PGN1_9CAUD</name>
<keyword evidence="4 5" id="KW-0472">Membrane</keyword>